<reference evidence="3" key="1">
    <citation type="journal article" date="2019" name="Sci. Rep.">
        <title>Draft genome of Tanacetum cinerariifolium, the natural source of mosquito coil.</title>
        <authorList>
            <person name="Yamashiro T."/>
            <person name="Shiraishi A."/>
            <person name="Satake H."/>
            <person name="Nakayama K."/>
        </authorList>
    </citation>
    <scope>NUCLEOTIDE SEQUENCE</scope>
</reference>
<feature type="compositionally biased region" description="Polar residues" evidence="1">
    <location>
        <begin position="404"/>
        <end position="418"/>
    </location>
</feature>
<dbReference type="InterPro" id="IPR036397">
    <property type="entry name" value="RNaseH_sf"/>
</dbReference>
<feature type="region of interest" description="Disordered" evidence="1">
    <location>
        <begin position="867"/>
        <end position="901"/>
    </location>
</feature>
<dbReference type="EMBL" id="BKCJ010004436">
    <property type="protein sequence ID" value="GEU61029.1"/>
    <property type="molecule type" value="Genomic_DNA"/>
</dbReference>
<dbReference type="CDD" id="cd09272">
    <property type="entry name" value="RNase_HI_RT_Ty1"/>
    <property type="match status" value="1"/>
</dbReference>
<dbReference type="SUPFAM" id="SSF53098">
    <property type="entry name" value="Ribonuclease H-like"/>
    <property type="match status" value="1"/>
</dbReference>
<sequence length="1700" mass="192597">MAHNSKIKSLKNTLIVLAYLTKHLLPEHLNKWSSGTKKLDVFGALCYPKNDHEDIVKLGTKCDIGFFIGYSAGSCAYSVYNQRTKKIMETMNLDRNTFVNPFATPSISAAKSSSSQYMDPSNIHTFYQPYPYEYQWTKDHPLEQVIREPSRPVLTRNQLRSDGSRYRQEEGTDFEESFTPVARIEAIRIYLAYVAHKSFIVFLMDVKIAFLHVTLKEDVYMCQPEGTIDPTLFIRRFKDDILVVQVYVDNIIFGSTHPRTLMEIKDKFDLDQNGTLVDAMKYHSMIGALMYLTSSRPDIVHTTCLCSQYQAKPTEKHLKEVKRIFCYLWGTVNTSLWYTKDSGIELTGFSDADYVRWEYNNMIPSACTPVLPRLSLSQKDLPRNNLLDRVEVLGKPHGKLIWKSIQNGPTSHPQTTDPTPEGGAVPPPRNKRDEINLELLIKGSALERRKEALFNEFERFRANGNESIQDYFVQHALNSLKKKEQSSVVVDPLAYLAKTTPNHSTTSPVTNQFPPTNNQLRTSSNPKTHAMVHDGQIITEMVQRRALGNTRTKGIKTTRLGVNNSGKKWYHDKALLMQAKEKGAVLEAEVEAKAFLADVELWMKDLMPLQLSWPIFLLQVAQMVQAQVTLMRYKSVMIHFFSDVSYLLAQEMQQEEHLNSEVDLVLNDNMITYDEYQNDSGVETIPTVVSADEADKQSMIAVLQRMHTEIAGYVKVNDEHKLVNATLTAELEWELRTTYDREHSKVLELEAEILKKQQVINDAENNSKEQLQGREDSIRNLQALNDIMSLLNVGSTDDSCNKQALETKLTQLKDTVTSLKIQNDGYEVTNVNLNRCYEELSKANTHLRTTSLEKIAAQKAKIATLNAKTVGNKSSGTTKPANPKETPKPSPRFTKKPVAPQLKKPNINVPLSIGIKSSIRASKPASQSNAWIYTKLPAKSAKGEKVKEHIRNLNKNNRVNSHVKRSVSVKNLNVVCGACHECFISSNHDNCLVYSVKSVNRKQPKAKNTVRTKVVTSVKPMWKPTEWHFTLYDSYPLTRILEPSVGPIELSPSVSSGTKIPMLSKHMTGDRSKLINYLEKFIGTVRFRNDQFAKIVGYGDFGQFCDGGLEVTFRQHTCHIQNIDKVDLLQEFVNKTLTDLFESVGITHQTSIPRSLQQNCVVERQNWTLMEAVRTILIFAKAPLFPWAEAVATMCYTLNQSLVHTLHGKIYYELLKGKKPDLKYFRVFGSLCYPTNDYDDVGKLKAKADICIFIGYAPTKKAYRVYNNRTRKIQETIHVTFDELSGGMTSKHVSLGLGPNSTTSMQNSTGLELNALQSGRTSFDLVKDPPTPSVSTTVQQFDELFQPWINEDEEFPPTPTVLVNAPAVQPPEIAITTPFTTFISEGALAVTISPSVSESSPQDTSVHGIDTSIDDVDSNLYEPYIALEAILEASSSILVNAGVTPNSPIAHNYKQALEHSCWIEAMQEELHEFEHLDVWVLVPAPNNILIIPLKWIFNIKFEEYGEMDVKTAFLNGKLNKVVYVSQLEGFVDPEHPTFISWSSKKQKSTGISTTKEEYIALSGCCAQILWMRSQLKDYGFNFHKIPMYYDNQSAIALCCNSVQHSRSEHIDIHHHFIKEQVGRRVVELYSVETKYQLADIFTKALPREHFETLLPLLRVRQMSPEEAHQVKYPKNNNELKMLAAHARILKDLPESSHDLS</sequence>
<feature type="compositionally biased region" description="Polar residues" evidence="1">
    <location>
        <begin position="867"/>
        <end position="880"/>
    </location>
</feature>
<evidence type="ECO:0000256" key="1">
    <source>
        <dbReference type="SAM" id="MobiDB-lite"/>
    </source>
</evidence>
<evidence type="ECO:0000313" key="3">
    <source>
        <dbReference type="EMBL" id="GEU61029.1"/>
    </source>
</evidence>
<comment type="caution">
    <text evidence="3">The sequence shown here is derived from an EMBL/GenBank/DDBJ whole genome shotgun (WGS) entry which is preliminary data.</text>
</comment>
<gene>
    <name evidence="3" type="ORF">Tci_033007</name>
</gene>
<dbReference type="Pfam" id="PF07727">
    <property type="entry name" value="RVT_2"/>
    <property type="match status" value="1"/>
</dbReference>
<dbReference type="GO" id="GO:0015074">
    <property type="term" value="P:DNA integration"/>
    <property type="evidence" value="ECO:0007669"/>
    <property type="project" value="InterPro"/>
</dbReference>
<feature type="domain" description="Integrase catalytic" evidence="2">
    <location>
        <begin position="1126"/>
        <end position="1219"/>
    </location>
</feature>
<dbReference type="PANTHER" id="PTHR11439">
    <property type="entry name" value="GAG-POL-RELATED RETROTRANSPOSON"/>
    <property type="match status" value="1"/>
</dbReference>
<dbReference type="Gene3D" id="3.30.420.10">
    <property type="entry name" value="Ribonuclease H-like superfamily/Ribonuclease H"/>
    <property type="match status" value="1"/>
</dbReference>
<dbReference type="Pfam" id="PF25597">
    <property type="entry name" value="SH3_retrovirus"/>
    <property type="match status" value="2"/>
</dbReference>
<dbReference type="PANTHER" id="PTHR11439:SF495">
    <property type="entry name" value="REVERSE TRANSCRIPTASE, RNA-DEPENDENT DNA POLYMERASE-RELATED"/>
    <property type="match status" value="1"/>
</dbReference>
<dbReference type="InterPro" id="IPR043502">
    <property type="entry name" value="DNA/RNA_pol_sf"/>
</dbReference>
<name>A0A6L2LIY8_TANCI</name>
<dbReference type="GO" id="GO:0003676">
    <property type="term" value="F:nucleic acid binding"/>
    <property type="evidence" value="ECO:0007669"/>
    <property type="project" value="InterPro"/>
</dbReference>
<dbReference type="InterPro" id="IPR001584">
    <property type="entry name" value="Integrase_cat-core"/>
</dbReference>
<dbReference type="SUPFAM" id="SSF56672">
    <property type="entry name" value="DNA/RNA polymerases"/>
    <property type="match status" value="1"/>
</dbReference>
<protein>
    <recommendedName>
        <fullName evidence="2">Integrase catalytic domain-containing protein</fullName>
    </recommendedName>
</protein>
<proteinExistence type="predicted"/>
<organism evidence="3">
    <name type="scientific">Tanacetum cinerariifolium</name>
    <name type="common">Dalmatian daisy</name>
    <name type="synonym">Chrysanthemum cinerariifolium</name>
    <dbReference type="NCBI Taxonomy" id="118510"/>
    <lineage>
        <taxon>Eukaryota</taxon>
        <taxon>Viridiplantae</taxon>
        <taxon>Streptophyta</taxon>
        <taxon>Embryophyta</taxon>
        <taxon>Tracheophyta</taxon>
        <taxon>Spermatophyta</taxon>
        <taxon>Magnoliopsida</taxon>
        <taxon>eudicotyledons</taxon>
        <taxon>Gunneridae</taxon>
        <taxon>Pentapetalae</taxon>
        <taxon>asterids</taxon>
        <taxon>campanulids</taxon>
        <taxon>Asterales</taxon>
        <taxon>Asteraceae</taxon>
        <taxon>Asteroideae</taxon>
        <taxon>Anthemideae</taxon>
        <taxon>Anthemidinae</taxon>
        <taxon>Tanacetum</taxon>
    </lineage>
</organism>
<dbReference type="InterPro" id="IPR057670">
    <property type="entry name" value="SH3_retrovirus"/>
</dbReference>
<dbReference type="PROSITE" id="PS50994">
    <property type="entry name" value="INTEGRASE"/>
    <property type="match status" value="1"/>
</dbReference>
<evidence type="ECO:0000259" key="2">
    <source>
        <dbReference type="PROSITE" id="PS50994"/>
    </source>
</evidence>
<dbReference type="InterPro" id="IPR013103">
    <property type="entry name" value="RVT_2"/>
</dbReference>
<accession>A0A6L2LIY8</accession>
<feature type="region of interest" description="Disordered" evidence="1">
    <location>
        <begin position="404"/>
        <end position="433"/>
    </location>
</feature>
<dbReference type="InterPro" id="IPR012337">
    <property type="entry name" value="RNaseH-like_sf"/>
</dbReference>